<dbReference type="AlphaFoldDB" id="A0A4P6PUY2"/>
<evidence type="ECO:0000313" key="2">
    <source>
        <dbReference type="EMBL" id="QBI51958.1"/>
    </source>
</evidence>
<dbReference type="Proteomes" id="UP000292235">
    <property type="component" value="Chromosome"/>
</dbReference>
<protein>
    <submittedName>
        <fullName evidence="2">Glyoxalase-like domain protein</fullName>
    </submittedName>
</protein>
<name>A0A4P6PUY2_9ACTN</name>
<accession>A0A4P6PUY2</accession>
<keyword evidence="3" id="KW-1185">Reference proteome</keyword>
<dbReference type="InterPro" id="IPR004360">
    <property type="entry name" value="Glyas_Fos-R_dOase_dom"/>
</dbReference>
<dbReference type="PANTHER" id="PTHR36503">
    <property type="entry name" value="BLR2520 PROTEIN"/>
    <property type="match status" value="1"/>
</dbReference>
<dbReference type="Gene3D" id="3.10.180.10">
    <property type="entry name" value="2,3-Dihydroxybiphenyl 1,2-Dioxygenase, domain 1"/>
    <property type="match status" value="1"/>
</dbReference>
<reference evidence="2 3" key="1">
    <citation type="submission" date="2019-02" db="EMBL/GenBank/DDBJ databases">
        <authorList>
            <person name="Khodamoradi S."/>
            <person name="Hahnke R.L."/>
            <person name="Kaempfer P."/>
            <person name="Schumann P."/>
            <person name="Rohde M."/>
            <person name="Steinert M."/>
            <person name="Luzhetskyy A."/>
            <person name="Wink J."/>
            <person name="Ruckert C."/>
        </authorList>
    </citation>
    <scope>NUCLEOTIDE SEQUENCE [LARGE SCALE GENOMIC DNA]</scope>
    <source>
        <strain evidence="2 3">M2</strain>
    </source>
</reference>
<proteinExistence type="predicted"/>
<dbReference type="InterPro" id="IPR029068">
    <property type="entry name" value="Glyas_Bleomycin-R_OHBP_Dase"/>
</dbReference>
<organism evidence="2 3">
    <name type="scientific">Streptomonospora litoralis</name>
    <dbReference type="NCBI Taxonomy" id="2498135"/>
    <lineage>
        <taxon>Bacteria</taxon>
        <taxon>Bacillati</taxon>
        <taxon>Actinomycetota</taxon>
        <taxon>Actinomycetes</taxon>
        <taxon>Streptosporangiales</taxon>
        <taxon>Nocardiopsidaceae</taxon>
        <taxon>Streptomonospora</taxon>
    </lineage>
</organism>
<dbReference type="SUPFAM" id="SSF54593">
    <property type="entry name" value="Glyoxalase/Bleomycin resistance protein/Dihydroxybiphenyl dioxygenase"/>
    <property type="match status" value="1"/>
</dbReference>
<dbReference type="PROSITE" id="PS51819">
    <property type="entry name" value="VOC"/>
    <property type="match status" value="1"/>
</dbReference>
<dbReference type="PANTHER" id="PTHR36503:SF3">
    <property type="entry name" value="BLR0126 PROTEIN"/>
    <property type="match status" value="1"/>
</dbReference>
<dbReference type="EMBL" id="CP036455">
    <property type="protein sequence ID" value="QBI51958.1"/>
    <property type="molecule type" value="Genomic_DNA"/>
</dbReference>
<feature type="domain" description="VOC" evidence="1">
    <location>
        <begin position="1"/>
        <end position="113"/>
    </location>
</feature>
<dbReference type="Pfam" id="PF00903">
    <property type="entry name" value="Glyoxalase"/>
    <property type="match status" value="1"/>
</dbReference>
<evidence type="ECO:0000313" key="3">
    <source>
        <dbReference type="Proteomes" id="UP000292235"/>
    </source>
</evidence>
<sequence>MGESLAFYRRLGLDIPAESDTLAHVEVEVSGGLRIMWDTVETVRSFAPEWEPAPGSGVTLAFACDGPDGVDRLYADLLAAGYTGRHEPWNAVWGQRYAIVLDPDGNWVDLFASPA</sequence>
<gene>
    <name evidence="2" type="ORF">EKD16_00690</name>
</gene>
<evidence type="ECO:0000259" key="1">
    <source>
        <dbReference type="PROSITE" id="PS51819"/>
    </source>
</evidence>
<dbReference type="InterPro" id="IPR037523">
    <property type="entry name" value="VOC_core"/>
</dbReference>
<dbReference type="KEGG" id="strr:EKD16_00690"/>